<keyword evidence="3" id="KW-1185">Reference proteome</keyword>
<dbReference type="InterPro" id="IPR000210">
    <property type="entry name" value="BTB/POZ_dom"/>
</dbReference>
<dbReference type="SMART" id="SM00225">
    <property type="entry name" value="BTB"/>
    <property type="match status" value="1"/>
</dbReference>
<name>E3M980_CAERE</name>
<evidence type="ECO:0000313" key="2">
    <source>
        <dbReference type="EMBL" id="EFO96271.1"/>
    </source>
</evidence>
<dbReference type="FunCoup" id="E3M980">
    <property type="interactions" value="30"/>
</dbReference>
<dbReference type="InterPro" id="IPR052664">
    <property type="entry name" value="BTB-MATH_domain_protein"/>
</dbReference>
<evidence type="ECO:0000313" key="3">
    <source>
        <dbReference type="Proteomes" id="UP000008281"/>
    </source>
</evidence>
<dbReference type="CDD" id="cd00121">
    <property type="entry name" value="MATH"/>
    <property type="match status" value="1"/>
</dbReference>
<dbReference type="Pfam" id="PF00917">
    <property type="entry name" value="MATH"/>
    <property type="match status" value="1"/>
</dbReference>
<proteinExistence type="predicted"/>
<dbReference type="PANTHER" id="PTHR22743">
    <property type="entry name" value="MEPRIN/TRAF-LIKE MATH FAMILY-C.ELEGANS"/>
    <property type="match status" value="1"/>
</dbReference>
<dbReference type="SUPFAM" id="SSF54695">
    <property type="entry name" value="POZ domain"/>
    <property type="match status" value="1"/>
</dbReference>
<dbReference type="PANTHER" id="PTHR22743:SF165">
    <property type="entry name" value="BTB AND MATH DOMAIN CONTAINING-RELATED"/>
    <property type="match status" value="1"/>
</dbReference>
<dbReference type="Pfam" id="PF00651">
    <property type="entry name" value="BTB"/>
    <property type="match status" value="1"/>
</dbReference>
<dbReference type="Gene3D" id="2.60.210.10">
    <property type="entry name" value="Apoptosis, Tumor Necrosis Factor Receptor Associated Protein 2, Chain A"/>
    <property type="match status" value="1"/>
</dbReference>
<evidence type="ECO:0000259" key="1">
    <source>
        <dbReference type="PROSITE" id="PS50097"/>
    </source>
</evidence>
<dbReference type="Gene3D" id="3.30.710.10">
    <property type="entry name" value="Potassium Channel Kv1.1, Chain A"/>
    <property type="match status" value="1"/>
</dbReference>
<dbReference type="OrthoDB" id="6359816at2759"/>
<dbReference type="InterPro" id="IPR008974">
    <property type="entry name" value="TRAF-like"/>
</dbReference>
<dbReference type="HOGENOM" id="CLU_051249_3_0_1"/>
<dbReference type="InterPro" id="IPR011333">
    <property type="entry name" value="SKP1/BTB/POZ_sf"/>
</dbReference>
<dbReference type="AlphaFoldDB" id="E3M980"/>
<dbReference type="CDD" id="cd18186">
    <property type="entry name" value="BTB_POZ_ZBTB_KLHL-like"/>
    <property type="match status" value="1"/>
</dbReference>
<protein>
    <recommendedName>
        <fullName evidence="1">BTB domain-containing protein</fullName>
    </recommendedName>
</protein>
<dbReference type="SMART" id="SM00061">
    <property type="entry name" value="MATH"/>
    <property type="match status" value="1"/>
</dbReference>
<feature type="domain" description="BTB" evidence="1">
    <location>
        <begin position="251"/>
        <end position="310"/>
    </location>
</feature>
<dbReference type="InterPro" id="IPR002083">
    <property type="entry name" value="MATH/TRAF_dom"/>
</dbReference>
<reference evidence="2" key="1">
    <citation type="submission" date="2007-07" db="EMBL/GenBank/DDBJ databases">
        <title>PCAP assembly of the Caenorhabditis remanei genome.</title>
        <authorList>
            <consortium name="The Caenorhabditis remanei Sequencing Consortium"/>
            <person name="Wilson R.K."/>
        </authorList>
    </citation>
    <scope>NUCLEOTIDE SEQUENCE [LARGE SCALE GENOMIC DNA]</scope>
    <source>
        <strain evidence="2">PB4641</strain>
    </source>
</reference>
<dbReference type="Proteomes" id="UP000008281">
    <property type="component" value="Unassembled WGS sequence"/>
</dbReference>
<dbReference type="SUPFAM" id="SSF49599">
    <property type="entry name" value="TRAF domain-like"/>
    <property type="match status" value="1"/>
</dbReference>
<gene>
    <name evidence="2" type="ORF">CRE_14497</name>
</gene>
<sequence length="409" mass="47831">MNDTLSEWTIEKFLDMRKEVLDKQKDLEKSNSEIVKKIENLSNEQNEKFDSIQSKLNEIVETLKPEVASKMEENNDSAVILAPVDSTRDVQKNEEMMSTSGKYFVLKHTFNNVSSIRTGTHYYSEEEEHFGVRWQIRAERNKDFLSFWLWSLYYKKTEKNWKIEVELEPKIVSLGSSGKKEKRRRKCSIVFQSDPMKYSWRCFKFVEWDELEKEFVVDDCFCAEIAIKVKKMTGIYKENLRSFDNSMKECSDVVLIVNDEKFYVSKLYLATHSSYFKTLFLGKFNEAKKTEIKLFGIDEDDFQNYLEVLYGEQAIDDYTVEGILMVADMYDTSLVIQKCESFLLKESNKTLKKKLQLSTRYNLPALMKQCLGEIKSVADIKSVLPGDIHDLDPSIMAVFLQRALSLHNS</sequence>
<dbReference type="PROSITE" id="PS50097">
    <property type="entry name" value="BTB"/>
    <property type="match status" value="1"/>
</dbReference>
<accession>E3M980</accession>
<dbReference type="EMBL" id="DS268430">
    <property type="protein sequence ID" value="EFO96271.1"/>
    <property type="molecule type" value="Genomic_DNA"/>
</dbReference>
<dbReference type="STRING" id="31234.E3M980"/>
<organism evidence="3">
    <name type="scientific">Caenorhabditis remanei</name>
    <name type="common">Caenorhabditis vulgaris</name>
    <dbReference type="NCBI Taxonomy" id="31234"/>
    <lineage>
        <taxon>Eukaryota</taxon>
        <taxon>Metazoa</taxon>
        <taxon>Ecdysozoa</taxon>
        <taxon>Nematoda</taxon>
        <taxon>Chromadorea</taxon>
        <taxon>Rhabditida</taxon>
        <taxon>Rhabditina</taxon>
        <taxon>Rhabditomorpha</taxon>
        <taxon>Rhabditoidea</taxon>
        <taxon>Rhabditidae</taxon>
        <taxon>Peloderinae</taxon>
        <taxon>Caenorhabditis</taxon>
    </lineage>
</organism>
<dbReference type="InParanoid" id="E3M980"/>